<evidence type="ECO:0000259" key="5">
    <source>
        <dbReference type="Pfam" id="PF01420"/>
    </source>
</evidence>
<comment type="similarity">
    <text evidence="1">Belongs to the type-I restriction system S methylase family.</text>
</comment>
<evidence type="ECO:0000256" key="2">
    <source>
        <dbReference type="ARBA" id="ARBA00022747"/>
    </source>
</evidence>
<dbReference type="STRING" id="290054.SAMN02745114_01483"/>
<organism evidence="6 7">
    <name type="scientific">Eubacterium coprostanoligenes</name>
    <dbReference type="NCBI Taxonomy" id="290054"/>
    <lineage>
        <taxon>Bacteria</taxon>
        <taxon>Bacillati</taxon>
        <taxon>Bacillota</taxon>
        <taxon>Clostridia</taxon>
        <taxon>Eubacteriales</taxon>
        <taxon>Eubacteriaceae</taxon>
        <taxon>Eubacterium</taxon>
    </lineage>
</organism>
<gene>
    <name evidence="6" type="ORF">SAMN02745114_01483</name>
</gene>
<keyword evidence="3" id="KW-0238">DNA-binding</keyword>
<protein>
    <submittedName>
        <fullName evidence="6">Type I restriction enzyme, S subunit</fullName>
    </submittedName>
</protein>
<keyword evidence="2" id="KW-0680">Restriction system</keyword>
<evidence type="ECO:0000256" key="1">
    <source>
        <dbReference type="ARBA" id="ARBA00010923"/>
    </source>
</evidence>
<feature type="domain" description="Type I restriction modification DNA specificity" evidence="5">
    <location>
        <begin position="227"/>
        <end position="411"/>
    </location>
</feature>
<dbReference type="Gene3D" id="3.90.220.20">
    <property type="entry name" value="DNA methylase specificity domains"/>
    <property type="match status" value="2"/>
</dbReference>
<dbReference type="GO" id="GO:0009307">
    <property type="term" value="P:DNA restriction-modification system"/>
    <property type="evidence" value="ECO:0007669"/>
    <property type="project" value="UniProtKB-KW"/>
</dbReference>
<evidence type="ECO:0000313" key="7">
    <source>
        <dbReference type="Proteomes" id="UP000190657"/>
    </source>
</evidence>
<dbReference type="Gene3D" id="1.10.287.1120">
    <property type="entry name" value="Bipartite methylase S protein"/>
    <property type="match status" value="1"/>
</dbReference>
<dbReference type="InterPro" id="IPR044946">
    <property type="entry name" value="Restrct_endonuc_typeI_TRD_sf"/>
</dbReference>
<keyword evidence="7" id="KW-1185">Reference proteome</keyword>
<evidence type="ECO:0000256" key="4">
    <source>
        <dbReference type="ARBA" id="ARBA00038652"/>
    </source>
</evidence>
<dbReference type="EMBL" id="FUWW01000019">
    <property type="protein sequence ID" value="SJZ74659.1"/>
    <property type="molecule type" value="Genomic_DNA"/>
</dbReference>
<evidence type="ECO:0000256" key="3">
    <source>
        <dbReference type="ARBA" id="ARBA00023125"/>
    </source>
</evidence>
<dbReference type="GO" id="GO:0003677">
    <property type="term" value="F:DNA binding"/>
    <property type="evidence" value="ECO:0007669"/>
    <property type="project" value="UniProtKB-KW"/>
</dbReference>
<dbReference type="InterPro" id="IPR000055">
    <property type="entry name" value="Restrct_endonuc_typeI_TRD"/>
</dbReference>
<dbReference type="OrthoDB" id="9795776at2"/>
<proteinExistence type="inferred from homology"/>
<evidence type="ECO:0000313" key="6">
    <source>
        <dbReference type="EMBL" id="SJZ74659.1"/>
    </source>
</evidence>
<dbReference type="PANTHER" id="PTHR43140:SF1">
    <property type="entry name" value="TYPE I RESTRICTION ENZYME ECOKI SPECIFICITY SUBUNIT"/>
    <property type="match status" value="1"/>
</dbReference>
<reference evidence="7" key="1">
    <citation type="submission" date="2017-02" db="EMBL/GenBank/DDBJ databases">
        <authorList>
            <person name="Varghese N."/>
            <person name="Submissions S."/>
        </authorList>
    </citation>
    <scope>NUCLEOTIDE SEQUENCE [LARGE SCALE GENOMIC DNA]</scope>
    <source>
        <strain evidence="7">ATCC 51222</strain>
    </source>
</reference>
<name>A0A1T4N5S8_9FIRM</name>
<dbReference type="AlphaFoldDB" id="A0A1T4N5S8"/>
<dbReference type="SUPFAM" id="SSF116734">
    <property type="entry name" value="DNA methylase specificity domain"/>
    <property type="match status" value="2"/>
</dbReference>
<dbReference type="Proteomes" id="UP000190657">
    <property type="component" value="Unassembled WGS sequence"/>
</dbReference>
<comment type="subunit">
    <text evidence="4">The methyltransferase is composed of M and S polypeptides.</text>
</comment>
<dbReference type="Pfam" id="PF01420">
    <property type="entry name" value="Methylase_S"/>
    <property type="match status" value="2"/>
</dbReference>
<dbReference type="PANTHER" id="PTHR43140">
    <property type="entry name" value="TYPE-1 RESTRICTION ENZYME ECOKI SPECIFICITY PROTEIN"/>
    <property type="match status" value="1"/>
</dbReference>
<feature type="domain" description="Type I restriction modification DNA specificity" evidence="5">
    <location>
        <begin position="69"/>
        <end position="191"/>
    </location>
</feature>
<sequence>MREMKNSGVAWIGNIPKAWGLIRYKDKYKNSKEIAGDKSRSYDRLALSLNGVIKRPKDDSDGLQPKEFDTYQVLHENDFVFKMIDLQNISTSRVGLSPYTGLVSPAYIRFCPKNKKQYPRFIYYFLMSMYYNCVFNNLGGDGVRSALNSSDMGNFLIPYPIEIEQHRIVDYLDTACSKINLLIVNQQTQIEKLKQYKQSLITEVVTKGLNPDVPMKDSGVKWIGMIPKHWIVKRTKFVANALEKGKGITKEEVISDGDIQCVRYGEIYTKYNQGFTDCVSRTNLEIIQPHQFFEHGDILFAGTGELVEEIGKNVVYLGNEKCLAGGDIIVMKHHQDPAFLNYALNSIYSQKQKSYGKAKLKVVHISADNIGNVKIALPPLNEQQRIATYLDNKCAKIDRLIAIKQEKIDKLNDYKKSLIYEYVTGKKEA</sequence>
<dbReference type="InterPro" id="IPR051212">
    <property type="entry name" value="Type-I_RE_S_subunit"/>
</dbReference>
<accession>A0A1T4N5S8</accession>
<dbReference type="RefSeq" id="WP_159443435.1">
    <property type="nucleotide sequence ID" value="NZ_FUWW01000019.1"/>
</dbReference>